<feature type="compositionally biased region" description="Basic and acidic residues" evidence="1">
    <location>
        <begin position="11"/>
        <end position="24"/>
    </location>
</feature>
<reference evidence="2" key="1">
    <citation type="submission" date="2021-05" db="EMBL/GenBank/DDBJ databases">
        <title>Diversity, taxonomy and evolution of archaeal viruses of the class Caudoviricetes.</title>
        <authorList>
            <person name="Liu Y."/>
            <person name="Demina T.A."/>
            <person name="Roux S."/>
            <person name="Aiewsakun P."/>
            <person name="Kazlauskas D."/>
            <person name="Simmonds P."/>
            <person name="Prangishvili D."/>
            <person name="Oksanen H.M."/>
            <person name="Krupovic M."/>
        </authorList>
    </citation>
    <scope>NUCLEOTIDE SEQUENCE</scope>
    <source>
        <strain evidence="2">HATV-3/30</strain>
    </source>
</reference>
<dbReference type="EMBL" id="MZ334527">
    <property type="protein sequence ID" value="UBF23356.1"/>
    <property type="molecule type" value="Genomic_DNA"/>
</dbReference>
<accession>A0AAE8XZI0</accession>
<feature type="region of interest" description="Disordered" evidence="1">
    <location>
        <begin position="1"/>
        <end position="24"/>
    </location>
</feature>
<protein>
    <submittedName>
        <fullName evidence="2">Uncharacterized protein</fullName>
    </submittedName>
</protein>
<evidence type="ECO:0000313" key="3">
    <source>
        <dbReference type="Proteomes" id="UP000827845"/>
    </source>
</evidence>
<dbReference type="Proteomes" id="UP000827845">
    <property type="component" value="Segment"/>
</dbReference>
<evidence type="ECO:0000256" key="1">
    <source>
        <dbReference type="SAM" id="MobiDB-lite"/>
    </source>
</evidence>
<evidence type="ECO:0000313" key="2">
    <source>
        <dbReference type="EMBL" id="UBF23356.1"/>
    </source>
</evidence>
<name>A0AAE8XZI0_9CAUD</name>
<organism evidence="2 3">
    <name type="scientific">Haloarcula tailed virus 3</name>
    <dbReference type="NCBI Taxonomy" id="2877990"/>
    <lineage>
        <taxon>Viruses</taxon>
        <taxon>Duplodnaviria</taxon>
        <taxon>Heunggongvirae</taxon>
        <taxon>Uroviricota</taxon>
        <taxon>Caudoviricetes</taxon>
        <taxon>Kirjokansivirales</taxon>
        <taxon>Pyrstoviridae</taxon>
        <taxon>Hatrivirus</taxon>
        <taxon>Hatrivirus caudatum</taxon>
        <taxon>Hatrivirus HATV3</taxon>
    </lineage>
</organism>
<sequence>MTDRTTINVTKDAHQTASELKEQEGHSWSEVLEWYANHVSNDDIGQENNPMQEFDWSEFDRRLQNHLNEWEVTVNLDQLDLEPVNMDEQDVERIVERELEKTFGDRLPQ</sequence>
<proteinExistence type="predicted"/>
<gene>
    <name evidence="2" type="ORF">HATV-3_gp6</name>
</gene>
<keyword evidence="3" id="KW-1185">Reference proteome</keyword>